<dbReference type="eggNOG" id="KOG1075">
    <property type="taxonomic scope" value="Eukaryota"/>
</dbReference>
<organism evidence="2 3">
    <name type="scientific">Strigamia maritima</name>
    <name type="common">European centipede</name>
    <name type="synonym">Geophilus maritimus</name>
    <dbReference type="NCBI Taxonomy" id="126957"/>
    <lineage>
        <taxon>Eukaryota</taxon>
        <taxon>Metazoa</taxon>
        <taxon>Ecdysozoa</taxon>
        <taxon>Arthropoda</taxon>
        <taxon>Myriapoda</taxon>
        <taxon>Chilopoda</taxon>
        <taxon>Pleurostigmophora</taxon>
        <taxon>Geophilomorpha</taxon>
        <taxon>Linotaeniidae</taxon>
        <taxon>Strigamia</taxon>
    </lineage>
</organism>
<feature type="domain" description="Reverse transcriptase" evidence="1">
    <location>
        <begin position="417"/>
        <end position="673"/>
    </location>
</feature>
<dbReference type="PROSITE" id="PS50878">
    <property type="entry name" value="RT_POL"/>
    <property type="match status" value="1"/>
</dbReference>
<evidence type="ECO:0000313" key="3">
    <source>
        <dbReference type="Proteomes" id="UP000014500"/>
    </source>
</evidence>
<dbReference type="EnsemblMetazoa" id="SMAR007258-RA">
    <property type="protein sequence ID" value="SMAR007258-PA"/>
    <property type="gene ID" value="SMAR007258"/>
</dbReference>
<dbReference type="PhylomeDB" id="T1J142"/>
<dbReference type="PANTHER" id="PTHR47027">
    <property type="entry name" value="REVERSE TRANSCRIPTASE DOMAIN-CONTAINING PROTEIN"/>
    <property type="match status" value="1"/>
</dbReference>
<dbReference type="OMA" id="TINHEMW"/>
<accession>T1J142</accession>
<sequence>MLPATRSHKKRRAKSGQLVGIRKEGGVVWRFAVWKYGIIIFIKHLDKRPDDIIVSAYCYEGLNTLGKDLANVLDEATRTGAQLLLIGDFNSRIGCENVTTDEEDAITRKSEDEVLNFEGKKLLTFCDNNALKILNGYCRGDYTGKFSFIGALGASVIDYAIVKEDNPDIRLDVLARTESDHLPLVVMLDWSFVLQPNSVSISRVRWCWDKTVNAAFSRDLDRELQKFIVDDSVDLSTLVVGLNERIQSAAKTAGVKRSSTRKVDVHWFDRECKKEKRKVRRCLYKFRRSREEVYRLIYIAARKALRLLYYKKKKERNGDTWNKIRNSKNTTDFWRVVNSYRKGKDRKGQDIALDTWKQHFKILLNGTDSMSDDVNPHQEIDDLLFNSVDLLDREFDEQELNKAINKLKGIVLKTLNVIWRTQTCPREWRIGVIIPIYKAGEEADTNNYRGITLLNTLYKIMTTMMTARIQEWAEQEGIITENQAGFRKGYGTRDHLFTLNALINSRTRKRGGKQFACFIDFKAAFDKISRGRLFEKLWQMGVRGLMFAMLKSIYGRTVNTIMTGLGSSDIFWTTEGENWTKCNIGGAVMEKSKIFALKFADDIVTFAVDREGLTEMLLDLEQYTQKNSLVLNVQKSKIMIFRRGSRRVAAEHWSFGGQPIEVVNKYQYLGFWFSTKNAFRHHLTTTRGKAQKIVNASWSIIRRSGMQTMKHKLSLFQSLLLPVLMYGVKIWGNKRRKEIKIVNGKYMKMILGLNFNTPDYLWAMELGRTDLECVAMKRVFKYVLHILKIDEKRWPLICLKEMMNPNCNPKFIWWVDFEKMVNSVGSCELVAAMRQNQDENIVFWMEDALSTLIEQGLQRRWRRIDDSTFCPYYQRIKQDFLEAEYLRDLRISTINHEMWTRIRCGNEHKGEKMWLAERDQLCRLCRREVETLDHIFMRCPFLRTTREFSNKWRNWEVCLAGGVDVELLDLMFTFKFRCAAMCAGEW</sequence>
<protein>
    <recommendedName>
        <fullName evidence="1">Reverse transcriptase domain-containing protein</fullName>
    </recommendedName>
</protein>
<proteinExistence type="predicted"/>
<reference evidence="3" key="1">
    <citation type="submission" date="2011-05" db="EMBL/GenBank/DDBJ databases">
        <authorList>
            <person name="Richards S.R."/>
            <person name="Qu J."/>
            <person name="Jiang H."/>
            <person name="Jhangiani S.N."/>
            <person name="Agravi P."/>
            <person name="Goodspeed R."/>
            <person name="Gross S."/>
            <person name="Mandapat C."/>
            <person name="Jackson L."/>
            <person name="Mathew T."/>
            <person name="Pu L."/>
            <person name="Thornton R."/>
            <person name="Saada N."/>
            <person name="Wilczek-Boney K.B."/>
            <person name="Lee S."/>
            <person name="Kovar C."/>
            <person name="Wu Y."/>
            <person name="Scherer S.E."/>
            <person name="Worley K.C."/>
            <person name="Muzny D.M."/>
            <person name="Gibbs R."/>
        </authorList>
    </citation>
    <scope>NUCLEOTIDE SEQUENCE</scope>
    <source>
        <strain evidence="3">Brora</strain>
    </source>
</reference>
<dbReference type="STRING" id="126957.T1J142"/>
<dbReference type="Pfam" id="PF00078">
    <property type="entry name" value="RVT_1"/>
    <property type="match status" value="1"/>
</dbReference>
<dbReference type="Proteomes" id="UP000014500">
    <property type="component" value="Unassembled WGS sequence"/>
</dbReference>
<dbReference type="InterPro" id="IPR036691">
    <property type="entry name" value="Endo/exonu/phosph_ase_sf"/>
</dbReference>
<dbReference type="CDD" id="cd01650">
    <property type="entry name" value="RT_nLTR_like"/>
    <property type="match status" value="1"/>
</dbReference>
<reference evidence="2" key="2">
    <citation type="submission" date="2015-02" db="UniProtKB">
        <authorList>
            <consortium name="EnsemblMetazoa"/>
        </authorList>
    </citation>
    <scope>IDENTIFICATION</scope>
</reference>
<dbReference type="EMBL" id="JH431760">
    <property type="status" value="NOT_ANNOTATED_CDS"/>
    <property type="molecule type" value="Genomic_DNA"/>
</dbReference>
<dbReference type="HOGENOM" id="CLU_302541_0_0_1"/>
<evidence type="ECO:0000259" key="1">
    <source>
        <dbReference type="PROSITE" id="PS50878"/>
    </source>
</evidence>
<dbReference type="InterPro" id="IPR000477">
    <property type="entry name" value="RT_dom"/>
</dbReference>
<dbReference type="AlphaFoldDB" id="T1J142"/>
<dbReference type="Gene3D" id="3.60.10.10">
    <property type="entry name" value="Endonuclease/exonuclease/phosphatase"/>
    <property type="match status" value="1"/>
</dbReference>
<dbReference type="SUPFAM" id="SSF56219">
    <property type="entry name" value="DNase I-like"/>
    <property type="match status" value="1"/>
</dbReference>
<dbReference type="PANTHER" id="PTHR47027:SF30">
    <property type="entry name" value="THAP-TYPE DOMAIN-CONTAINING PROTEIN"/>
    <property type="match status" value="1"/>
</dbReference>
<evidence type="ECO:0000313" key="2">
    <source>
        <dbReference type="EnsemblMetazoa" id="SMAR007258-PA"/>
    </source>
</evidence>
<keyword evidence="3" id="KW-1185">Reference proteome</keyword>
<name>T1J142_STRMM</name>